<comment type="pathway">
    <text evidence="1 8">Amino-acid biosynthesis; L-histidine biosynthesis; L-histidine from 5-phospho-alpha-D-ribose 1-diphosphate: step 8/9.</text>
</comment>
<dbReference type="GO" id="GO:0004401">
    <property type="term" value="F:histidinol-phosphatase activity"/>
    <property type="evidence" value="ECO:0007669"/>
    <property type="project" value="UniProtKB-UniRule"/>
</dbReference>
<dbReference type="RefSeq" id="WP_074891675.1">
    <property type="nucleotide sequence ID" value="NZ_FOXO01000040.1"/>
</dbReference>
<dbReference type="EMBL" id="FOXO01000040">
    <property type="protein sequence ID" value="SFQ38917.1"/>
    <property type="molecule type" value="Genomic_DNA"/>
</dbReference>
<dbReference type="OrthoDB" id="9775255at2"/>
<dbReference type="InterPro" id="IPR010140">
    <property type="entry name" value="Histidinol_P_phosphatase_HisJ"/>
</dbReference>
<dbReference type="GO" id="GO:0005737">
    <property type="term" value="C:cytoplasm"/>
    <property type="evidence" value="ECO:0007669"/>
    <property type="project" value="TreeGrafter"/>
</dbReference>
<dbReference type="PANTHER" id="PTHR21039:SF0">
    <property type="entry name" value="HISTIDINOL-PHOSPHATASE"/>
    <property type="match status" value="1"/>
</dbReference>
<evidence type="ECO:0000256" key="7">
    <source>
        <dbReference type="ARBA" id="ARBA00049158"/>
    </source>
</evidence>
<evidence type="ECO:0000313" key="11">
    <source>
        <dbReference type="Proteomes" id="UP000182624"/>
    </source>
</evidence>
<comment type="catalytic activity">
    <reaction evidence="7 8">
        <text>L-histidinol phosphate + H2O = L-histidinol + phosphate</text>
        <dbReference type="Rhea" id="RHEA:14465"/>
        <dbReference type="ChEBI" id="CHEBI:15377"/>
        <dbReference type="ChEBI" id="CHEBI:43474"/>
        <dbReference type="ChEBI" id="CHEBI:57699"/>
        <dbReference type="ChEBI" id="CHEBI:57980"/>
        <dbReference type="EC" id="3.1.3.15"/>
    </reaction>
</comment>
<sequence>MMIEIKSTDIFHVHTYRCGHAEEVGDEEYGIKAIELGATGIWFTDHAPFPGDPFRGRMKYEGLDGYINGLLHLKEKYKNKVDVHIGLEIEYFPSYDRDGYYRELKSKKALEFMALGQHMAEVGNDEYSFSWGKEELEEKECLVLCDAIVEGMKTGFFDVCVHPDRSFRRKKLWDETCSKIAERIWKTAAEGSITLEQNESSKRHKNHYRKEFWKFHDCYSEVEIVRGLDAHFLKELKPIIT</sequence>
<protein>
    <recommendedName>
        <fullName evidence="3 8">Histidinol-phosphatase</fullName>
        <shortName evidence="8">HolPase</shortName>
        <ecNumber evidence="3 8">3.1.3.15</ecNumber>
    </recommendedName>
</protein>
<evidence type="ECO:0000256" key="1">
    <source>
        <dbReference type="ARBA" id="ARBA00004970"/>
    </source>
</evidence>
<evidence type="ECO:0000259" key="9">
    <source>
        <dbReference type="Pfam" id="PF02811"/>
    </source>
</evidence>
<gene>
    <name evidence="10" type="ORF">SAMN04487928_14033</name>
</gene>
<reference evidence="11" key="1">
    <citation type="submission" date="2016-10" db="EMBL/GenBank/DDBJ databases">
        <authorList>
            <person name="Varghese N."/>
            <person name="Submissions S."/>
        </authorList>
    </citation>
    <scope>NUCLEOTIDE SEQUENCE [LARGE SCALE GENOMIC DNA]</scope>
    <source>
        <strain evidence="11">P18</strain>
    </source>
</reference>
<evidence type="ECO:0000256" key="5">
    <source>
        <dbReference type="ARBA" id="ARBA00022801"/>
    </source>
</evidence>
<keyword evidence="11" id="KW-1185">Reference proteome</keyword>
<dbReference type="AlphaFoldDB" id="A0A1I5Y4N3"/>
<evidence type="ECO:0000256" key="3">
    <source>
        <dbReference type="ARBA" id="ARBA00013085"/>
    </source>
</evidence>
<dbReference type="InterPro" id="IPR004013">
    <property type="entry name" value="PHP_dom"/>
</dbReference>
<dbReference type="UniPathway" id="UPA00031">
    <property type="reaction ID" value="UER00013"/>
</dbReference>
<dbReference type="InterPro" id="IPR016195">
    <property type="entry name" value="Pol/histidinol_Pase-like"/>
</dbReference>
<evidence type="ECO:0000256" key="8">
    <source>
        <dbReference type="RuleBase" id="RU366003"/>
    </source>
</evidence>
<organism evidence="10 11">
    <name type="scientific">Butyrivibrio proteoclasticus</name>
    <dbReference type="NCBI Taxonomy" id="43305"/>
    <lineage>
        <taxon>Bacteria</taxon>
        <taxon>Bacillati</taxon>
        <taxon>Bacillota</taxon>
        <taxon>Clostridia</taxon>
        <taxon>Lachnospirales</taxon>
        <taxon>Lachnospiraceae</taxon>
        <taxon>Butyrivibrio</taxon>
    </lineage>
</organism>
<evidence type="ECO:0000256" key="6">
    <source>
        <dbReference type="ARBA" id="ARBA00023102"/>
    </source>
</evidence>
<dbReference type="Gene3D" id="3.20.20.140">
    <property type="entry name" value="Metal-dependent hydrolases"/>
    <property type="match status" value="1"/>
</dbReference>
<keyword evidence="4 8" id="KW-0028">Amino-acid biosynthesis</keyword>
<dbReference type="GO" id="GO:0000105">
    <property type="term" value="P:L-histidine biosynthetic process"/>
    <property type="evidence" value="ECO:0007669"/>
    <property type="project" value="UniProtKB-UniRule"/>
</dbReference>
<evidence type="ECO:0000256" key="4">
    <source>
        <dbReference type="ARBA" id="ARBA00022605"/>
    </source>
</evidence>
<dbReference type="SUPFAM" id="SSF89550">
    <property type="entry name" value="PHP domain-like"/>
    <property type="match status" value="1"/>
</dbReference>
<comment type="similarity">
    <text evidence="2 8">Belongs to the PHP hydrolase family. HisK subfamily.</text>
</comment>
<dbReference type="PANTHER" id="PTHR21039">
    <property type="entry name" value="HISTIDINOL PHOSPHATASE-RELATED"/>
    <property type="match status" value="1"/>
</dbReference>
<dbReference type="Proteomes" id="UP000182624">
    <property type="component" value="Unassembled WGS sequence"/>
</dbReference>
<dbReference type="Pfam" id="PF02811">
    <property type="entry name" value="PHP"/>
    <property type="match status" value="1"/>
</dbReference>
<dbReference type="EC" id="3.1.3.15" evidence="3 8"/>
<feature type="domain" description="PHP" evidence="9">
    <location>
        <begin position="11"/>
        <end position="199"/>
    </location>
</feature>
<keyword evidence="6 8" id="KW-0368">Histidine biosynthesis</keyword>
<name>A0A1I5Y4N3_9FIRM</name>
<keyword evidence="5 8" id="KW-0378">Hydrolase</keyword>
<accession>A0A1I5Y4N3</accession>
<evidence type="ECO:0000256" key="2">
    <source>
        <dbReference type="ARBA" id="ARBA00009152"/>
    </source>
</evidence>
<proteinExistence type="inferred from homology"/>
<evidence type="ECO:0000313" key="10">
    <source>
        <dbReference type="EMBL" id="SFQ38917.1"/>
    </source>
</evidence>